<reference evidence="9 10" key="1">
    <citation type="submission" date="2018-10" db="EMBL/GenBank/DDBJ databases">
        <title>Genomic Encyclopedia of Archaeal and Bacterial Type Strains, Phase II (KMG-II): from individual species to whole genera.</title>
        <authorList>
            <person name="Goeker M."/>
        </authorList>
    </citation>
    <scope>NUCLEOTIDE SEQUENCE [LARGE SCALE GENOMIC DNA]</scope>
    <source>
        <strain evidence="9 10">RP-AC37</strain>
    </source>
</reference>
<dbReference type="RefSeq" id="WP_121194382.1">
    <property type="nucleotide sequence ID" value="NZ_RBWV01000014.1"/>
</dbReference>
<dbReference type="CDD" id="cd06173">
    <property type="entry name" value="MFS_MefA_like"/>
    <property type="match status" value="1"/>
</dbReference>
<evidence type="ECO:0000256" key="8">
    <source>
        <dbReference type="SAM" id="Phobius"/>
    </source>
</evidence>
<dbReference type="PANTHER" id="PTHR23513:SF11">
    <property type="entry name" value="STAPHYLOFERRIN A TRANSPORTER"/>
    <property type="match status" value="1"/>
</dbReference>
<keyword evidence="4 8" id="KW-0812">Transmembrane</keyword>
<dbReference type="Pfam" id="PF05977">
    <property type="entry name" value="MFS_3"/>
    <property type="match status" value="1"/>
</dbReference>
<feature type="transmembrane region" description="Helical" evidence="8">
    <location>
        <begin position="223"/>
        <end position="245"/>
    </location>
</feature>
<dbReference type="InterPro" id="IPR010290">
    <property type="entry name" value="TM_effector"/>
</dbReference>
<feature type="transmembrane region" description="Helical" evidence="8">
    <location>
        <begin position="79"/>
        <end position="99"/>
    </location>
</feature>
<dbReference type="InterPro" id="IPR036259">
    <property type="entry name" value="MFS_trans_sf"/>
</dbReference>
<feature type="compositionally biased region" description="Basic and acidic residues" evidence="7">
    <location>
        <begin position="416"/>
        <end position="432"/>
    </location>
</feature>
<dbReference type="SUPFAM" id="SSF103473">
    <property type="entry name" value="MFS general substrate transporter"/>
    <property type="match status" value="1"/>
</dbReference>
<gene>
    <name evidence="9" type="ORF">CLV35_3090</name>
</gene>
<keyword evidence="5 8" id="KW-1133">Transmembrane helix</keyword>
<keyword evidence="6 8" id="KW-0472">Membrane</keyword>
<evidence type="ECO:0000256" key="2">
    <source>
        <dbReference type="ARBA" id="ARBA00022448"/>
    </source>
</evidence>
<evidence type="ECO:0000256" key="5">
    <source>
        <dbReference type="ARBA" id="ARBA00022989"/>
    </source>
</evidence>
<evidence type="ECO:0000256" key="6">
    <source>
        <dbReference type="ARBA" id="ARBA00023136"/>
    </source>
</evidence>
<evidence type="ECO:0000256" key="3">
    <source>
        <dbReference type="ARBA" id="ARBA00022475"/>
    </source>
</evidence>
<dbReference type="Gene3D" id="1.20.1250.20">
    <property type="entry name" value="MFS general substrate transporter like domains"/>
    <property type="match status" value="1"/>
</dbReference>
<dbReference type="Proteomes" id="UP000281955">
    <property type="component" value="Unassembled WGS sequence"/>
</dbReference>
<dbReference type="InParanoid" id="A0A420XL84"/>
<sequence length="432" mass="44618">MEHETAQLLRLPGFRRLLGARVLAALANAAAPVLLAFAVLDIRHSAYALGVVLAARSVPQVLLVLAGGVVADRVSRHRVAVAALAVATLTQAGVAALVLTGTVEVWQLAALEAVNGAATAFLMPATEALTGTSVDERLVHRAVPLVRLGVTTASVGGAAFGGLLLATTGTGWGFALDAAAFGAAAVLMARARGRSVEPGREPRRTRPLDDLVDGFREFRRRRWLLVVVAQFFVINAVLAGAWSTLGPVIAERHLGRTGWGFVSSSLAVGMVLGGLLMLKVRVTRLLAVGVAATLLVAPSLLVLGAAPSLPALVVAVVVGGAAIETFEIAWQTSLTQNVPEGSLSRVMAFEQFGTFAAIPVGQVLAGPVASALGTRSAVVCGGLLVVATSLWALSSRSVRSLERRGDGPHLPAQAHEQTDVTAKEGHAGIRPR</sequence>
<dbReference type="EMBL" id="RBWV01000014">
    <property type="protein sequence ID" value="RKS71294.1"/>
    <property type="molecule type" value="Genomic_DNA"/>
</dbReference>
<feature type="region of interest" description="Disordered" evidence="7">
    <location>
        <begin position="402"/>
        <end position="432"/>
    </location>
</feature>
<feature type="transmembrane region" description="Helical" evidence="8">
    <location>
        <begin position="285"/>
        <end position="305"/>
    </location>
</feature>
<evidence type="ECO:0000256" key="1">
    <source>
        <dbReference type="ARBA" id="ARBA00004651"/>
    </source>
</evidence>
<feature type="transmembrane region" description="Helical" evidence="8">
    <location>
        <begin position="257"/>
        <end position="278"/>
    </location>
</feature>
<dbReference type="GO" id="GO:0005886">
    <property type="term" value="C:plasma membrane"/>
    <property type="evidence" value="ECO:0007669"/>
    <property type="project" value="UniProtKB-SubCell"/>
</dbReference>
<feature type="transmembrane region" description="Helical" evidence="8">
    <location>
        <begin position="376"/>
        <end position="394"/>
    </location>
</feature>
<keyword evidence="10" id="KW-1185">Reference proteome</keyword>
<proteinExistence type="predicted"/>
<comment type="subcellular location">
    <subcellularLocation>
        <location evidence="1">Cell membrane</location>
        <topology evidence="1">Multi-pass membrane protein</topology>
    </subcellularLocation>
</comment>
<feature type="transmembrane region" description="Helical" evidence="8">
    <location>
        <begin position="46"/>
        <end position="67"/>
    </location>
</feature>
<feature type="transmembrane region" description="Helical" evidence="8">
    <location>
        <begin position="172"/>
        <end position="191"/>
    </location>
</feature>
<feature type="transmembrane region" description="Helical" evidence="8">
    <location>
        <begin position="20"/>
        <end position="40"/>
    </location>
</feature>
<protein>
    <submittedName>
        <fullName evidence="9">Putative MFS family arabinose efflux permease</fullName>
    </submittedName>
</protein>
<evidence type="ECO:0000256" key="4">
    <source>
        <dbReference type="ARBA" id="ARBA00022692"/>
    </source>
</evidence>
<dbReference type="OrthoDB" id="4528313at2"/>
<keyword evidence="2" id="KW-0813">Transport</keyword>
<organism evidence="9 10">
    <name type="scientific">Motilibacter peucedani</name>
    <dbReference type="NCBI Taxonomy" id="598650"/>
    <lineage>
        <taxon>Bacteria</taxon>
        <taxon>Bacillati</taxon>
        <taxon>Actinomycetota</taxon>
        <taxon>Actinomycetes</taxon>
        <taxon>Motilibacterales</taxon>
        <taxon>Motilibacteraceae</taxon>
        <taxon>Motilibacter</taxon>
    </lineage>
</organism>
<evidence type="ECO:0000313" key="10">
    <source>
        <dbReference type="Proteomes" id="UP000281955"/>
    </source>
</evidence>
<comment type="caution">
    <text evidence="9">The sequence shown here is derived from an EMBL/GenBank/DDBJ whole genome shotgun (WGS) entry which is preliminary data.</text>
</comment>
<dbReference type="PANTHER" id="PTHR23513">
    <property type="entry name" value="INTEGRAL MEMBRANE EFFLUX PROTEIN-RELATED"/>
    <property type="match status" value="1"/>
</dbReference>
<accession>A0A420XL84</accession>
<dbReference type="AlphaFoldDB" id="A0A420XL84"/>
<evidence type="ECO:0000313" key="9">
    <source>
        <dbReference type="EMBL" id="RKS71294.1"/>
    </source>
</evidence>
<keyword evidence="3" id="KW-1003">Cell membrane</keyword>
<evidence type="ECO:0000256" key="7">
    <source>
        <dbReference type="SAM" id="MobiDB-lite"/>
    </source>
</evidence>
<name>A0A420XL84_9ACTN</name>